<keyword evidence="1" id="KW-0812">Transmembrane</keyword>
<keyword evidence="3" id="KW-1185">Reference proteome</keyword>
<keyword evidence="1" id="KW-1133">Transmembrane helix</keyword>
<protein>
    <submittedName>
        <fullName evidence="2">Peptidase, M50 family protein</fullName>
    </submittedName>
</protein>
<evidence type="ECO:0000313" key="2">
    <source>
        <dbReference type="EMBL" id="MBW4361243.1"/>
    </source>
</evidence>
<feature type="transmembrane region" description="Helical" evidence="1">
    <location>
        <begin position="252"/>
        <end position="270"/>
    </location>
</feature>
<accession>A0ABS6XX21</accession>
<name>A0ABS6XX21_9FLAO</name>
<dbReference type="EMBL" id="JAHWYN010000010">
    <property type="protein sequence ID" value="MBW4361243.1"/>
    <property type="molecule type" value="Genomic_DNA"/>
</dbReference>
<dbReference type="Proteomes" id="UP000812031">
    <property type="component" value="Unassembled WGS sequence"/>
</dbReference>
<evidence type="ECO:0000256" key="1">
    <source>
        <dbReference type="SAM" id="Phobius"/>
    </source>
</evidence>
<organism evidence="2 3">
    <name type="scientific">Flavobacterium taihuense</name>
    <dbReference type="NCBI Taxonomy" id="2857508"/>
    <lineage>
        <taxon>Bacteria</taxon>
        <taxon>Pseudomonadati</taxon>
        <taxon>Bacteroidota</taxon>
        <taxon>Flavobacteriia</taxon>
        <taxon>Flavobacteriales</taxon>
        <taxon>Flavobacteriaceae</taxon>
        <taxon>Flavobacterium</taxon>
    </lineage>
</organism>
<feature type="transmembrane region" description="Helical" evidence="1">
    <location>
        <begin position="130"/>
        <end position="150"/>
    </location>
</feature>
<feature type="transmembrane region" description="Helical" evidence="1">
    <location>
        <begin position="310"/>
        <end position="331"/>
    </location>
</feature>
<feature type="transmembrane region" description="Helical" evidence="1">
    <location>
        <begin position="367"/>
        <end position="385"/>
    </location>
</feature>
<dbReference type="RefSeq" id="WP_219317755.1">
    <property type="nucleotide sequence ID" value="NZ_JAHWYN010000010.1"/>
</dbReference>
<keyword evidence="1" id="KW-0472">Membrane</keyword>
<feature type="transmembrane region" description="Helical" evidence="1">
    <location>
        <begin position="162"/>
        <end position="179"/>
    </location>
</feature>
<proteinExistence type="predicted"/>
<gene>
    <name evidence="2" type="ORF">KZH69_12190</name>
</gene>
<sequence>MSTNIVPQLSDKISFHSINKEEYFIHQIEFDHRVKISKKLHDFLQLIDGKKKLDTLVGIYNDKHNEQLTISFANDFLYNKLAKYGIVQCVDVQIRPNEKPNYLKFSFVVINEKIVSKFTKYLKFLFLPKVMKSILVIAIVILTICFYIFYSQIFYANIAKTQWLLFFFLGFIGVTFHEFGHASAAHYFGAKHGGIGGGFYLFRPVYYADVTDIWKLRKGERIIVNLAGMYFELVYTIFLVSIGILFNCQLLIVLPCIYSIGILFNLNPLVRSDGYWVLSDALEKPNLMDHGAKRIKQIFKSKKNWKIIDYFLLLYGSVSYVFMILFIYYIVIKNPDSVIYFPQNVLHFVENIFINNSNYSLAEFGKLLMPFFFYYMVFGWLKALVKKTLFPKK</sequence>
<reference evidence="2 3" key="1">
    <citation type="submission" date="2021-07" db="EMBL/GenBank/DDBJ databases">
        <title>Flavobacterium sp. nov. isolated from sediment on the Taihu Lake.</title>
        <authorList>
            <person name="Qu J.-H."/>
        </authorList>
    </citation>
    <scope>NUCLEOTIDE SEQUENCE [LARGE SCALE GENOMIC DNA]</scope>
    <source>
        <strain evidence="2 3">NAS39</strain>
    </source>
</reference>
<comment type="caution">
    <text evidence="2">The sequence shown here is derived from an EMBL/GenBank/DDBJ whole genome shotgun (WGS) entry which is preliminary data.</text>
</comment>
<evidence type="ECO:0000313" key="3">
    <source>
        <dbReference type="Proteomes" id="UP000812031"/>
    </source>
</evidence>
<feature type="transmembrane region" description="Helical" evidence="1">
    <location>
        <begin position="222"/>
        <end position="246"/>
    </location>
</feature>